<dbReference type="AlphaFoldDB" id="A0AAV1SH05"/>
<keyword evidence="1" id="KW-0472">Membrane</keyword>
<evidence type="ECO:0000313" key="3">
    <source>
        <dbReference type="Proteomes" id="UP001314170"/>
    </source>
</evidence>
<evidence type="ECO:0000313" key="2">
    <source>
        <dbReference type="EMBL" id="CAK7349760.1"/>
    </source>
</evidence>
<protein>
    <submittedName>
        <fullName evidence="2">Uncharacterized protein</fullName>
    </submittedName>
</protein>
<keyword evidence="3" id="KW-1185">Reference proteome</keyword>
<keyword evidence="1" id="KW-0812">Transmembrane</keyword>
<reference evidence="2 3" key="1">
    <citation type="submission" date="2024-01" db="EMBL/GenBank/DDBJ databases">
        <authorList>
            <person name="Waweru B."/>
        </authorList>
    </citation>
    <scope>NUCLEOTIDE SEQUENCE [LARGE SCALE GENOMIC DNA]</scope>
</reference>
<dbReference type="EMBL" id="CAWUPB010001176">
    <property type="protein sequence ID" value="CAK7349760.1"/>
    <property type="molecule type" value="Genomic_DNA"/>
</dbReference>
<evidence type="ECO:0000256" key="1">
    <source>
        <dbReference type="SAM" id="Phobius"/>
    </source>
</evidence>
<accession>A0AAV1SH05</accession>
<proteinExistence type="predicted"/>
<organism evidence="2 3">
    <name type="scientific">Dovyalis caffra</name>
    <dbReference type="NCBI Taxonomy" id="77055"/>
    <lineage>
        <taxon>Eukaryota</taxon>
        <taxon>Viridiplantae</taxon>
        <taxon>Streptophyta</taxon>
        <taxon>Embryophyta</taxon>
        <taxon>Tracheophyta</taxon>
        <taxon>Spermatophyta</taxon>
        <taxon>Magnoliopsida</taxon>
        <taxon>eudicotyledons</taxon>
        <taxon>Gunneridae</taxon>
        <taxon>Pentapetalae</taxon>
        <taxon>rosids</taxon>
        <taxon>fabids</taxon>
        <taxon>Malpighiales</taxon>
        <taxon>Salicaceae</taxon>
        <taxon>Flacourtieae</taxon>
        <taxon>Dovyalis</taxon>
    </lineage>
</organism>
<dbReference type="Proteomes" id="UP001314170">
    <property type="component" value="Unassembled WGS sequence"/>
</dbReference>
<feature type="transmembrane region" description="Helical" evidence="1">
    <location>
        <begin position="6"/>
        <end position="23"/>
    </location>
</feature>
<name>A0AAV1SH05_9ROSI</name>
<gene>
    <name evidence="2" type="ORF">DCAF_LOCUS22481</name>
</gene>
<comment type="caution">
    <text evidence="2">The sequence shown here is derived from an EMBL/GenBank/DDBJ whole genome shotgun (WGS) entry which is preliminary data.</text>
</comment>
<sequence length="83" mass="9413">MMSGITDTNIGLIISMIFSVVFLKHFPIGIRASHVNECGGRDRRYVGVRWLGEVGWRDLPMEARGRSYHRQLGFTIAKVSKGY</sequence>
<keyword evidence="1" id="KW-1133">Transmembrane helix</keyword>